<name>A0A8S1IS76_9CHLO</name>
<keyword evidence="4" id="KW-0472">Membrane</keyword>
<dbReference type="Gene3D" id="3.20.20.190">
    <property type="entry name" value="Phosphatidylinositol (PI) phosphodiesterase"/>
    <property type="match status" value="1"/>
</dbReference>
<sequence>MTDQAYVNTNGRFAGTWLQYSFRSRWTRHPWRGCSWARSRLEMVATRWLREQKALLLLLGSIIAFYFLATRQIPRDDLKPAGLLCDTAAEIEVCAHRGAAPELGFPRPGRNAIRAAWEHKICCFDIDVMQTKDGHLVVAHPRQLQECVGDQMLDPRHMADSYTLQELLDKGIGECDIPKVDSLLEEFSALLKKGIPQRRPMISIELKGSSLNGANIGRILDMAKELSIVQYLYFWFGLESGLDLVRDMKESAPGVHGGLVYKDRDRIQMNTEAEKISPRVSGLYDTIVPSVNLEEALFAEARDKNKTIAVWTINDEEQMWRSMQLGAHYGISEWPLLFRSVVGQALRKCKSHKEREHTRQFMDFAA</sequence>
<reference evidence="6" key="1">
    <citation type="submission" date="2020-12" db="EMBL/GenBank/DDBJ databases">
        <authorList>
            <person name="Iha C."/>
        </authorList>
    </citation>
    <scope>NUCLEOTIDE SEQUENCE</scope>
</reference>
<evidence type="ECO:0000313" key="6">
    <source>
        <dbReference type="EMBL" id="CAD7697887.1"/>
    </source>
</evidence>
<dbReference type="PROSITE" id="PS51704">
    <property type="entry name" value="GP_PDE"/>
    <property type="match status" value="1"/>
</dbReference>
<dbReference type="GO" id="GO:0006629">
    <property type="term" value="P:lipid metabolic process"/>
    <property type="evidence" value="ECO:0007669"/>
    <property type="project" value="InterPro"/>
</dbReference>
<evidence type="ECO:0000256" key="2">
    <source>
        <dbReference type="ARBA" id="ARBA00022798"/>
    </source>
</evidence>
<organism evidence="6 7">
    <name type="scientific">Ostreobium quekettii</name>
    <dbReference type="NCBI Taxonomy" id="121088"/>
    <lineage>
        <taxon>Eukaryota</taxon>
        <taxon>Viridiplantae</taxon>
        <taxon>Chlorophyta</taxon>
        <taxon>core chlorophytes</taxon>
        <taxon>Ulvophyceae</taxon>
        <taxon>TCBD clade</taxon>
        <taxon>Bryopsidales</taxon>
        <taxon>Ostreobineae</taxon>
        <taxon>Ostreobiaceae</taxon>
        <taxon>Ostreobium</taxon>
    </lineage>
</organism>
<evidence type="ECO:0000313" key="7">
    <source>
        <dbReference type="Proteomes" id="UP000708148"/>
    </source>
</evidence>
<gene>
    <name evidence="6" type="ORF">OSTQU699_LOCUS3248</name>
</gene>
<dbReference type="GO" id="GO:0008889">
    <property type="term" value="F:glycerophosphodiester phosphodiesterase activity"/>
    <property type="evidence" value="ECO:0007669"/>
    <property type="project" value="UniProtKB-EC"/>
</dbReference>
<dbReference type="OrthoDB" id="1058301at2759"/>
<dbReference type="GO" id="GO:0006071">
    <property type="term" value="P:glycerol metabolic process"/>
    <property type="evidence" value="ECO:0007669"/>
    <property type="project" value="UniProtKB-KW"/>
</dbReference>
<dbReference type="Proteomes" id="UP000708148">
    <property type="component" value="Unassembled WGS sequence"/>
</dbReference>
<keyword evidence="2" id="KW-0319">Glycerol metabolism</keyword>
<dbReference type="CDD" id="cd08556">
    <property type="entry name" value="GDPD"/>
    <property type="match status" value="1"/>
</dbReference>
<proteinExistence type="predicted"/>
<dbReference type="AlphaFoldDB" id="A0A8S1IS76"/>
<evidence type="ECO:0000256" key="3">
    <source>
        <dbReference type="ARBA" id="ARBA00047512"/>
    </source>
</evidence>
<dbReference type="EC" id="3.1.4.46" evidence="1"/>
<dbReference type="Pfam" id="PF03009">
    <property type="entry name" value="GDPD"/>
    <property type="match status" value="1"/>
</dbReference>
<comment type="caution">
    <text evidence="6">The sequence shown here is derived from an EMBL/GenBank/DDBJ whole genome shotgun (WGS) entry which is preliminary data.</text>
</comment>
<dbReference type="InterPro" id="IPR017946">
    <property type="entry name" value="PLC-like_Pdiesterase_TIM-brl"/>
</dbReference>
<dbReference type="PANTHER" id="PTHR46211:SF14">
    <property type="entry name" value="GLYCEROPHOSPHODIESTER PHOSPHODIESTERASE"/>
    <property type="match status" value="1"/>
</dbReference>
<keyword evidence="7" id="KW-1185">Reference proteome</keyword>
<protein>
    <recommendedName>
        <fullName evidence="1">glycerophosphodiester phosphodiesterase</fullName>
        <ecNumber evidence="1">3.1.4.46</ecNumber>
    </recommendedName>
</protein>
<evidence type="ECO:0000256" key="1">
    <source>
        <dbReference type="ARBA" id="ARBA00012247"/>
    </source>
</evidence>
<dbReference type="EMBL" id="CAJHUC010000725">
    <property type="protein sequence ID" value="CAD7697887.1"/>
    <property type="molecule type" value="Genomic_DNA"/>
</dbReference>
<evidence type="ECO:0000256" key="4">
    <source>
        <dbReference type="SAM" id="Phobius"/>
    </source>
</evidence>
<comment type="catalytic activity">
    <reaction evidence="3">
        <text>a sn-glycero-3-phosphodiester + H2O = an alcohol + sn-glycerol 3-phosphate + H(+)</text>
        <dbReference type="Rhea" id="RHEA:12969"/>
        <dbReference type="ChEBI" id="CHEBI:15377"/>
        <dbReference type="ChEBI" id="CHEBI:15378"/>
        <dbReference type="ChEBI" id="CHEBI:30879"/>
        <dbReference type="ChEBI" id="CHEBI:57597"/>
        <dbReference type="ChEBI" id="CHEBI:83408"/>
        <dbReference type="EC" id="3.1.4.46"/>
    </reaction>
</comment>
<dbReference type="SUPFAM" id="SSF51695">
    <property type="entry name" value="PLC-like phosphodiesterases"/>
    <property type="match status" value="1"/>
</dbReference>
<accession>A0A8S1IS76</accession>
<evidence type="ECO:0000259" key="5">
    <source>
        <dbReference type="PROSITE" id="PS51704"/>
    </source>
</evidence>
<dbReference type="PANTHER" id="PTHR46211">
    <property type="entry name" value="GLYCEROPHOSPHORYL DIESTER PHOSPHODIESTERASE"/>
    <property type="match status" value="1"/>
</dbReference>
<feature type="transmembrane region" description="Helical" evidence="4">
    <location>
        <begin position="53"/>
        <end position="69"/>
    </location>
</feature>
<keyword evidence="4" id="KW-1133">Transmembrane helix</keyword>
<keyword evidence="4" id="KW-0812">Transmembrane</keyword>
<feature type="domain" description="GP-PDE" evidence="5">
    <location>
        <begin position="91"/>
        <end position="342"/>
    </location>
</feature>
<dbReference type="InterPro" id="IPR030395">
    <property type="entry name" value="GP_PDE_dom"/>
</dbReference>